<evidence type="ECO:0000313" key="2">
    <source>
        <dbReference type="EMBL" id="TXI37944.1"/>
    </source>
</evidence>
<proteinExistence type="predicted"/>
<protein>
    <submittedName>
        <fullName evidence="2">Cbb3-type cytochrome oxidase assembly protein CcoS</fullName>
    </submittedName>
</protein>
<feature type="transmembrane region" description="Helical" evidence="1">
    <location>
        <begin position="6"/>
        <end position="25"/>
    </location>
</feature>
<dbReference type="Pfam" id="PF03597">
    <property type="entry name" value="FixS"/>
    <property type="match status" value="1"/>
</dbReference>
<dbReference type="Proteomes" id="UP000321374">
    <property type="component" value="Unassembled WGS sequence"/>
</dbReference>
<evidence type="ECO:0000313" key="3">
    <source>
        <dbReference type="Proteomes" id="UP000321374"/>
    </source>
</evidence>
<name>A0A5C7WMJ2_METME</name>
<sequence>MFANSYIVILLGLLVGLPTLLFLFMSIRAGHFDQLDQAAHMPFDEDDLRYLRPWESNAQRFERVRQHGAALAPRREWARWL</sequence>
<dbReference type="AlphaFoldDB" id="A0A5C7WMJ2"/>
<accession>A0A5C7WMJ2</accession>
<keyword evidence="1" id="KW-0472">Membrane</keyword>
<comment type="caution">
    <text evidence="2">The sequence shown here is derived from an EMBL/GenBank/DDBJ whole genome shotgun (WGS) entry which is preliminary data.</text>
</comment>
<organism evidence="2 3">
    <name type="scientific">Methylophilus methylotrophus</name>
    <name type="common">Bacterium W3A1</name>
    <dbReference type="NCBI Taxonomy" id="17"/>
    <lineage>
        <taxon>Bacteria</taxon>
        <taxon>Pseudomonadati</taxon>
        <taxon>Pseudomonadota</taxon>
        <taxon>Betaproteobacteria</taxon>
        <taxon>Nitrosomonadales</taxon>
        <taxon>Methylophilaceae</taxon>
        <taxon>Methylophilus</taxon>
    </lineage>
</organism>
<dbReference type="STRING" id="1122236.GCA_000378225_00549"/>
<gene>
    <name evidence="2" type="primary">ccoS</name>
    <name evidence="2" type="ORF">E6Q51_02120</name>
</gene>
<dbReference type="EMBL" id="SSGG01000037">
    <property type="protein sequence ID" value="TXI37944.1"/>
    <property type="molecule type" value="Genomic_DNA"/>
</dbReference>
<dbReference type="InterPro" id="IPR004714">
    <property type="entry name" value="Cyt_oxidase_maturation_cbb3"/>
</dbReference>
<evidence type="ECO:0000256" key="1">
    <source>
        <dbReference type="SAM" id="Phobius"/>
    </source>
</evidence>
<keyword evidence="1" id="KW-0812">Transmembrane</keyword>
<keyword evidence="1" id="KW-1133">Transmembrane helix</keyword>
<reference evidence="2 3" key="1">
    <citation type="submission" date="2018-09" db="EMBL/GenBank/DDBJ databases">
        <title>Metagenome Assembled Genomes from an Advanced Water Purification Facility.</title>
        <authorList>
            <person name="Stamps B.W."/>
            <person name="Spear J.R."/>
        </authorList>
    </citation>
    <scope>NUCLEOTIDE SEQUENCE [LARGE SCALE GENOMIC DNA]</scope>
    <source>
        <strain evidence="2">Bin_42_2</strain>
    </source>
</reference>